<evidence type="ECO:0000313" key="1">
    <source>
        <dbReference type="EMBL" id="GFD58402.1"/>
    </source>
</evidence>
<comment type="caution">
    <text evidence="1">The sequence shown here is derived from an EMBL/GenBank/DDBJ whole genome shotgun (WGS) entry which is preliminary data.</text>
</comment>
<protein>
    <submittedName>
        <fullName evidence="1">Uncharacterized protein</fullName>
    </submittedName>
</protein>
<feature type="non-terminal residue" evidence="1">
    <location>
        <position position="12"/>
    </location>
</feature>
<sequence length="12" mass="1216">MVAGRAAVTRKG</sequence>
<accession>A0A699XE70</accession>
<proteinExistence type="predicted"/>
<gene>
    <name evidence="1" type="ORF">Tci_930371</name>
</gene>
<organism evidence="1">
    <name type="scientific">Tanacetum cinerariifolium</name>
    <name type="common">Dalmatian daisy</name>
    <name type="synonym">Chrysanthemum cinerariifolium</name>
    <dbReference type="NCBI Taxonomy" id="118510"/>
    <lineage>
        <taxon>Eukaryota</taxon>
        <taxon>Viridiplantae</taxon>
        <taxon>Streptophyta</taxon>
        <taxon>Embryophyta</taxon>
        <taxon>Tracheophyta</taxon>
        <taxon>Spermatophyta</taxon>
        <taxon>Magnoliopsida</taxon>
        <taxon>eudicotyledons</taxon>
        <taxon>Gunneridae</taxon>
        <taxon>Pentapetalae</taxon>
        <taxon>asterids</taxon>
        <taxon>campanulids</taxon>
        <taxon>Asterales</taxon>
        <taxon>Asteraceae</taxon>
        <taxon>Asteroideae</taxon>
        <taxon>Anthemideae</taxon>
        <taxon>Anthemidinae</taxon>
        <taxon>Tanacetum</taxon>
    </lineage>
</organism>
<reference evidence="1" key="1">
    <citation type="journal article" date="2019" name="Sci. Rep.">
        <title>Draft genome of Tanacetum cinerariifolium, the natural source of mosquito coil.</title>
        <authorList>
            <person name="Yamashiro T."/>
            <person name="Shiraishi A."/>
            <person name="Satake H."/>
            <person name="Nakayama K."/>
        </authorList>
    </citation>
    <scope>NUCLEOTIDE SEQUENCE</scope>
</reference>
<dbReference type="EMBL" id="BKCJ011852500">
    <property type="protein sequence ID" value="GFD58402.1"/>
    <property type="molecule type" value="Genomic_DNA"/>
</dbReference>
<name>A0A699XE70_TANCI</name>